<protein>
    <submittedName>
        <fullName evidence="1">Uncharacterized protein</fullName>
    </submittedName>
</protein>
<reference evidence="1" key="1">
    <citation type="journal article" date="2020" name="Nature">
        <title>Giant virus diversity and host interactions through global metagenomics.</title>
        <authorList>
            <person name="Schulz F."/>
            <person name="Roux S."/>
            <person name="Paez-Espino D."/>
            <person name="Jungbluth S."/>
            <person name="Walsh D.A."/>
            <person name="Denef V.J."/>
            <person name="McMahon K.D."/>
            <person name="Konstantinidis K.T."/>
            <person name="Eloe-Fadrosh E.A."/>
            <person name="Kyrpides N.C."/>
            <person name="Woyke T."/>
        </authorList>
    </citation>
    <scope>NUCLEOTIDE SEQUENCE</scope>
    <source>
        <strain evidence="1">GVMAG-M-3300009161-36</strain>
    </source>
</reference>
<dbReference type="AlphaFoldDB" id="A0A6C0EZL9"/>
<name>A0A6C0EZL9_9ZZZZ</name>
<accession>A0A6C0EZL9</accession>
<organism evidence="1">
    <name type="scientific">viral metagenome</name>
    <dbReference type="NCBI Taxonomy" id="1070528"/>
    <lineage>
        <taxon>unclassified sequences</taxon>
        <taxon>metagenomes</taxon>
        <taxon>organismal metagenomes</taxon>
    </lineage>
</organism>
<sequence length="470" mass="52677">MDAFDLNIKNYSVIELEELLSLGRQYNPDEIRYKKNNICMKIADDDTISFDMKSKLENFFDKVSVLLNNSKQKSVSNNDSKDSKDDTKVDNFSDLKNDMMKNTNNLIISDPYAARNIKVDPLTSTGLNVESYGTQIGVINPLLTNTILKGVSIDTRFRENYYSTKSTNLHITLPFRLENVIAYRIVGITLPLTYYNISQSYGNNVMQINIISNVSGTVGVSYNLILPDGCYNTLSDVTTYSSSLEQVINDILTNDPNSPNNNPLCAGLNLYYTINRTSGRSIFAQDVTIATTIAYNFEIIMNVGYNVQSGSSGVDEDYSKVLMLKMGWIFGFRLAEYTSSNSSPPTSDTNFGSIVSEGICFTKNPLYGFLAIDDYNNNSNDYYTSVFSNSLSLPNIVAKVNLTQFSEGVGDFQTAQGESTSNAINREKRFFGPVNIQKLKVTIYDDLGRILDLNNMDWNLELAFECVYKM</sequence>
<dbReference type="EMBL" id="MN738974">
    <property type="protein sequence ID" value="QHT33719.1"/>
    <property type="molecule type" value="Genomic_DNA"/>
</dbReference>
<proteinExistence type="predicted"/>
<evidence type="ECO:0000313" key="1">
    <source>
        <dbReference type="EMBL" id="QHT33719.1"/>
    </source>
</evidence>